<comment type="subunit">
    <text evidence="4">Homotrimer.</text>
</comment>
<dbReference type="InterPro" id="IPR036704">
    <property type="entry name" value="RraA/RraA-like_sf"/>
</dbReference>
<accession>A0ABP8RV61</accession>
<evidence type="ECO:0000313" key="14">
    <source>
        <dbReference type="Proteomes" id="UP001501598"/>
    </source>
</evidence>
<evidence type="ECO:0000256" key="6">
    <source>
        <dbReference type="ARBA" id="ARBA00012947"/>
    </source>
</evidence>
<dbReference type="CDD" id="cd16841">
    <property type="entry name" value="RraA_family"/>
    <property type="match status" value="1"/>
</dbReference>
<dbReference type="EMBL" id="BAABGT010000040">
    <property type="protein sequence ID" value="GAA4548611.1"/>
    <property type="molecule type" value="Genomic_DNA"/>
</dbReference>
<evidence type="ECO:0000256" key="8">
    <source>
        <dbReference type="ARBA" id="ARBA00025046"/>
    </source>
</evidence>
<dbReference type="PANTHER" id="PTHR33254:SF4">
    <property type="entry name" value="4-HYDROXY-4-METHYL-2-OXOGLUTARATE ALDOLASE 3-RELATED"/>
    <property type="match status" value="1"/>
</dbReference>
<name>A0ABP8RV61_9PSEU</name>
<evidence type="ECO:0000256" key="2">
    <source>
        <dbReference type="ARBA" id="ARBA00001968"/>
    </source>
</evidence>
<keyword evidence="14" id="KW-1185">Reference proteome</keyword>
<dbReference type="InterPro" id="IPR005493">
    <property type="entry name" value="RraA/RraA-like"/>
</dbReference>
<evidence type="ECO:0000256" key="10">
    <source>
        <dbReference type="ARBA" id="ARBA00030169"/>
    </source>
</evidence>
<dbReference type="EC" id="4.1.3.17" evidence="5"/>
<evidence type="ECO:0000256" key="4">
    <source>
        <dbReference type="ARBA" id="ARBA00011233"/>
    </source>
</evidence>
<dbReference type="Proteomes" id="UP001501598">
    <property type="component" value="Unassembled WGS sequence"/>
</dbReference>
<dbReference type="Gene3D" id="3.50.30.40">
    <property type="entry name" value="Ribonuclease E inhibitor RraA/RraA-like"/>
    <property type="match status" value="1"/>
</dbReference>
<proteinExistence type="inferred from homology"/>
<reference evidence="14" key="1">
    <citation type="journal article" date="2019" name="Int. J. Syst. Evol. Microbiol.">
        <title>The Global Catalogue of Microorganisms (GCM) 10K type strain sequencing project: providing services to taxonomists for standard genome sequencing and annotation.</title>
        <authorList>
            <consortium name="The Broad Institute Genomics Platform"/>
            <consortium name="The Broad Institute Genome Sequencing Center for Infectious Disease"/>
            <person name="Wu L."/>
            <person name="Ma J."/>
        </authorList>
    </citation>
    <scope>NUCLEOTIDE SEQUENCE [LARGE SCALE GENOMIC DNA]</scope>
    <source>
        <strain evidence="14">JCM 17906</strain>
    </source>
</reference>
<evidence type="ECO:0000256" key="1">
    <source>
        <dbReference type="ARBA" id="ARBA00001342"/>
    </source>
</evidence>
<dbReference type="PANTHER" id="PTHR33254">
    <property type="entry name" value="4-HYDROXY-4-METHYL-2-OXOGLUTARATE ALDOLASE 3-RELATED"/>
    <property type="match status" value="1"/>
</dbReference>
<sequence length="216" mass="22382">MALTEIPAETSGVAAAAARFPTATLHEAAGRVGDLPPEIKPVGPLFRVAGPAYPVRSPAGSNLHLHHAIRRAAPGDVLVVDVGSGYDWGYWGEILSEAARAADLGGLVIDGCVRDRAELLSVGFPVFARGLCIRGTEKLTGGGTLGEEIQVGRVTVKAGDIVVGDVDGVVVLDREAAPEIVAAAADRERKEQDIITAIKSGTSTIDLYGFPPVEEA</sequence>
<comment type="catalytic activity">
    <reaction evidence="12">
        <text>oxaloacetate + H(+) = pyruvate + CO2</text>
        <dbReference type="Rhea" id="RHEA:15641"/>
        <dbReference type="ChEBI" id="CHEBI:15361"/>
        <dbReference type="ChEBI" id="CHEBI:15378"/>
        <dbReference type="ChEBI" id="CHEBI:16452"/>
        <dbReference type="ChEBI" id="CHEBI:16526"/>
        <dbReference type="EC" id="4.1.1.112"/>
    </reaction>
</comment>
<evidence type="ECO:0000256" key="9">
    <source>
        <dbReference type="ARBA" id="ARBA00029596"/>
    </source>
</evidence>
<evidence type="ECO:0000256" key="12">
    <source>
        <dbReference type="ARBA" id="ARBA00047973"/>
    </source>
</evidence>
<organism evidence="13 14">
    <name type="scientific">Pseudonocardia xishanensis</name>
    <dbReference type="NCBI Taxonomy" id="630995"/>
    <lineage>
        <taxon>Bacteria</taxon>
        <taxon>Bacillati</taxon>
        <taxon>Actinomycetota</taxon>
        <taxon>Actinomycetes</taxon>
        <taxon>Pseudonocardiales</taxon>
        <taxon>Pseudonocardiaceae</taxon>
        <taxon>Pseudonocardia</taxon>
    </lineage>
</organism>
<comment type="function">
    <text evidence="8">Catalyzes the aldol cleavage of 4-hydroxy-4-methyl-2-oxoglutarate (HMG) into 2 molecules of pyruvate. Also contains a secondary oxaloacetate (OAA) decarboxylase activity due to the common pyruvate enolate transition state formed following C-C bond cleavage in the retro-aldol and decarboxylation reactions.</text>
</comment>
<comment type="cofactor">
    <cofactor evidence="2">
        <name>a divalent metal cation</name>
        <dbReference type="ChEBI" id="CHEBI:60240"/>
    </cofactor>
</comment>
<dbReference type="Pfam" id="PF03737">
    <property type="entry name" value="RraA-like"/>
    <property type="match status" value="1"/>
</dbReference>
<dbReference type="SUPFAM" id="SSF89562">
    <property type="entry name" value="RraA-like"/>
    <property type="match status" value="1"/>
</dbReference>
<comment type="catalytic activity">
    <reaction evidence="1">
        <text>4-hydroxy-4-methyl-2-oxoglutarate = 2 pyruvate</text>
        <dbReference type="Rhea" id="RHEA:22748"/>
        <dbReference type="ChEBI" id="CHEBI:15361"/>
        <dbReference type="ChEBI" id="CHEBI:58276"/>
        <dbReference type="EC" id="4.1.3.17"/>
    </reaction>
</comment>
<protein>
    <recommendedName>
        <fullName evidence="7">Putative 4-hydroxy-4-methyl-2-oxoglutarate aldolase</fullName>
        <ecNumber evidence="6">4.1.1.112</ecNumber>
        <ecNumber evidence="5">4.1.3.17</ecNumber>
    </recommendedName>
    <alternativeName>
        <fullName evidence="11">Oxaloacetate decarboxylase</fullName>
    </alternativeName>
    <alternativeName>
        <fullName evidence="9">Regulator of ribonuclease activity homolog</fullName>
    </alternativeName>
    <alternativeName>
        <fullName evidence="10">RraA-like protein</fullName>
    </alternativeName>
</protein>
<evidence type="ECO:0000256" key="3">
    <source>
        <dbReference type="ARBA" id="ARBA00008621"/>
    </source>
</evidence>
<dbReference type="RefSeq" id="WP_345419259.1">
    <property type="nucleotide sequence ID" value="NZ_BAABGT010000040.1"/>
</dbReference>
<comment type="caution">
    <text evidence="13">The sequence shown here is derived from an EMBL/GenBank/DDBJ whole genome shotgun (WGS) entry which is preliminary data.</text>
</comment>
<evidence type="ECO:0000256" key="11">
    <source>
        <dbReference type="ARBA" id="ARBA00032305"/>
    </source>
</evidence>
<evidence type="ECO:0000256" key="5">
    <source>
        <dbReference type="ARBA" id="ARBA00012213"/>
    </source>
</evidence>
<dbReference type="EC" id="4.1.1.112" evidence="6"/>
<evidence type="ECO:0000256" key="7">
    <source>
        <dbReference type="ARBA" id="ARBA00016549"/>
    </source>
</evidence>
<gene>
    <name evidence="13" type="ORF">GCM10023175_35280</name>
</gene>
<evidence type="ECO:0000313" key="13">
    <source>
        <dbReference type="EMBL" id="GAA4548611.1"/>
    </source>
</evidence>
<comment type="similarity">
    <text evidence="3">Belongs to the class II aldolase/RraA-like family.</text>
</comment>